<sequence length="354" mass="38494">MSLVLYPDSDPDDTDGQGAEPAQPCPSRPGRRLAPHSLKRKNSSQSSELPPLPSAFHDLYSANARTSNTDNPALHGGRKRAIPHVEGNWPSHLYLEWVPSRTESDQLLNLIYSVQEAIASANALRSNPLPIPDITPSLLSPLGAPLPLHISLSRTLQIKTEDRDDFLDTLTSSLRKSGVRPFEAQLTSLKWVPNYERNRWFLVLGIEKPSHDELNKLLEACNSATGKCGHPGLYIGGGGDGPMEDNTSQGHVLKRRRSSRAEKHRSKATPVNTTDGDRSDRFHISIAWNLVEPDPEWVTLVGNVDVVKLAKSPATIPFDAVKARIGNTVHSIPLATKTSALGKSTGILGLGPLG</sequence>
<accession>A0A9P9ILM3</accession>
<dbReference type="GO" id="GO:0034477">
    <property type="term" value="P:U6 snRNA 3'-end processing"/>
    <property type="evidence" value="ECO:0007669"/>
    <property type="project" value="UniProtKB-UniRule"/>
</dbReference>
<evidence type="ECO:0000256" key="5">
    <source>
        <dbReference type="HAMAP-Rule" id="MF_03040"/>
    </source>
</evidence>
<dbReference type="EC" id="3.1.4.-" evidence="5"/>
<feature type="region of interest" description="Disordered" evidence="6">
    <location>
        <begin position="1"/>
        <end position="55"/>
    </location>
</feature>
<keyword evidence="3" id="KW-0456">Lyase</keyword>
<feature type="region of interest" description="Disordered" evidence="6">
    <location>
        <begin position="239"/>
        <end position="276"/>
    </location>
</feature>
<keyword evidence="8" id="KW-1185">Reference proteome</keyword>
<dbReference type="Proteomes" id="UP000700596">
    <property type="component" value="Unassembled WGS sequence"/>
</dbReference>
<dbReference type="OrthoDB" id="49151at2759"/>
<dbReference type="GO" id="GO:0016829">
    <property type="term" value="F:lyase activity"/>
    <property type="evidence" value="ECO:0007669"/>
    <property type="project" value="UniProtKB-KW"/>
</dbReference>
<dbReference type="GO" id="GO:0005634">
    <property type="term" value="C:nucleus"/>
    <property type="evidence" value="ECO:0007669"/>
    <property type="project" value="UniProtKB-SubCell"/>
</dbReference>
<evidence type="ECO:0000256" key="6">
    <source>
        <dbReference type="SAM" id="MobiDB-lite"/>
    </source>
</evidence>
<reference evidence="7" key="1">
    <citation type="journal article" date="2021" name="Nat. Commun.">
        <title>Genetic determinants of endophytism in the Arabidopsis root mycobiome.</title>
        <authorList>
            <person name="Mesny F."/>
            <person name="Miyauchi S."/>
            <person name="Thiergart T."/>
            <person name="Pickel B."/>
            <person name="Atanasova L."/>
            <person name="Karlsson M."/>
            <person name="Huettel B."/>
            <person name="Barry K.W."/>
            <person name="Haridas S."/>
            <person name="Chen C."/>
            <person name="Bauer D."/>
            <person name="Andreopoulos W."/>
            <person name="Pangilinan J."/>
            <person name="LaButti K."/>
            <person name="Riley R."/>
            <person name="Lipzen A."/>
            <person name="Clum A."/>
            <person name="Drula E."/>
            <person name="Henrissat B."/>
            <person name="Kohler A."/>
            <person name="Grigoriev I.V."/>
            <person name="Martin F.M."/>
            <person name="Hacquard S."/>
        </authorList>
    </citation>
    <scope>NUCLEOTIDE SEQUENCE</scope>
    <source>
        <strain evidence="7">MPI-CAGE-CH-0243</strain>
    </source>
</reference>
<dbReference type="PANTHER" id="PTHR13522">
    <property type="entry name" value="U6 SNRNA PHOSPHODIESTERASE 1"/>
    <property type="match status" value="1"/>
</dbReference>
<dbReference type="PANTHER" id="PTHR13522:SF3">
    <property type="entry name" value="U6 SNRNA PHOSPHODIESTERASE 1"/>
    <property type="match status" value="1"/>
</dbReference>
<feature type="compositionally biased region" description="Basic residues" evidence="6">
    <location>
        <begin position="29"/>
        <end position="42"/>
    </location>
</feature>
<evidence type="ECO:0000256" key="2">
    <source>
        <dbReference type="ARBA" id="ARBA00022801"/>
    </source>
</evidence>
<keyword evidence="2 5" id="KW-0378">Hydrolase</keyword>
<dbReference type="AlphaFoldDB" id="A0A9P9ILM3"/>
<dbReference type="HAMAP" id="MF_03040">
    <property type="entry name" value="USB1"/>
    <property type="match status" value="1"/>
</dbReference>
<dbReference type="Pfam" id="PF09749">
    <property type="entry name" value="HVSL"/>
    <property type="match status" value="1"/>
</dbReference>
<comment type="caution">
    <text evidence="7">The sequence shown here is derived from an EMBL/GenBank/DDBJ whole genome shotgun (WGS) entry which is preliminary data.</text>
</comment>
<evidence type="ECO:0000313" key="7">
    <source>
        <dbReference type="EMBL" id="KAH7123680.1"/>
    </source>
</evidence>
<keyword evidence="1 5" id="KW-0540">Nuclease</keyword>
<dbReference type="Gene3D" id="3.90.1140.10">
    <property type="entry name" value="Cyclic phosphodiesterase"/>
    <property type="match status" value="1"/>
</dbReference>
<feature type="compositionally biased region" description="Basic residues" evidence="6">
    <location>
        <begin position="252"/>
        <end position="267"/>
    </location>
</feature>
<comment type="function">
    <text evidence="5">Phosphodiesterase responsible for the U6 snRNA 3' end processing. Acts as an exoribonuclease (RNase) responsible for trimming the poly(U) tract of the last nucleotides in the pre-U6 snRNA molecule, leading to the formation of mature U6 snRNA.</text>
</comment>
<dbReference type="GO" id="GO:1990838">
    <property type="term" value="F:poly(U)-specific exoribonuclease activity, producing 3' uridine cyclic phosphate ends"/>
    <property type="evidence" value="ECO:0007669"/>
    <property type="project" value="UniProtKB-UniRule"/>
</dbReference>
<name>A0A9P9ILM3_9PLEO</name>
<evidence type="ECO:0000256" key="1">
    <source>
        <dbReference type="ARBA" id="ARBA00022722"/>
    </source>
</evidence>
<protein>
    <recommendedName>
        <fullName evidence="5">U6 snRNA phosphodiesterase</fullName>
        <ecNumber evidence="5">3.1.4.-</ecNumber>
    </recommendedName>
</protein>
<evidence type="ECO:0000256" key="3">
    <source>
        <dbReference type="ARBA" id="ARBA00023239"/>
    </source>
</evidence>
<dbReference type="InterPro" id="IPR027521">
    <property type="entry name" value="Usb1"/>
</dbReference>
<evidence type="ECO:0000313" key="8">
    <source>
        <dbReference type="Proteomes" id="UP000700596"/>
    </source>
</evidence>
<organism evidence="7 8">
    <name type="scientific">Dendryphion nanum</name>
    <dbReference type="NCBI Taxonomy" id="256645"/>
    <lineage>
        <taxon>Eukaryota</taxon>
        <taxon>Fungi</taxon>
        <taxon>Dikarya</taxon>
        <taxon>Ascomycota</taxon>
        <taxon>Pezizomycotina</taxon>
        <taxon>Dothideomycetes</taxon>
        <taxon>Pleosporomycetidae</taxon>
        <taxon>Pleosporales</taxon>
        <taxon>Torulaceae</taxon>
        <taxon>Dendryphion</taxon>
    </lineage>
</organism>
<feature type="active site" description="Proton donor/acceptor" evidence="5">
    <location>
        <position position="149"/>
    </location>
</feature>
<feature type="active site" description="Proton donor/acceptor" evidence="5">
    <location>
        <position position="283"/>
    </location>
</feature>
<proteinExistence type="inferred from homology"/>
<comment type="subcellular location">
    <subcellularLocation>
        <location evidence="5">Nucleus</location>
    </subcellularLocation>
</comment>
<keyword evidence="4 5" id="KW-0539">Nucleus</keyword>
<dbReference type="EMBL" id="JAGMWT010000008">
    <property type="protein sequence ID" value="KAH7123680.1"/>
    <property type="molecule type" value="Genomic_DNA"/>
</dbReference>
<comment type="similarity">
    <text evidence="5">Belongs to the 2H phosphoesterase superfamily. USB1 family.</text>
</comment>
<gene>
    <name evidence="5" type="primary">USB1</name>
    <name evidence="7" type="ORF">B0J11DRAFT_318688</name>
</gene>
<evidence type="ECO:0000256" key="4">
    <source>
        <dbReference type="ARBA" id="ARBA00023242"/>
    </source>
</evidence>